<evidence type="ECO:0000313" key="2">
    <source>
        <dbReference type="Proteomes" id="UP001431429"/>
    </source>
</evidence>
<comment type="caution">
    <text evidence="1">The sequence shown here is derived from an EMBL/GenBank/DDBJ whole genome shotgun (WGS) entry which is preliminary data.</text>
</comment>
<protein>
    <recommendedName>
        <fullName evidence="3">Small CPxCG-related zinc finger protein</fullName>
    </recommendedName>
</protein>
<dbReference type="Proteomes" id="UP001431429">
    <property type="component" value="Unassembled WGS sequence"/>
</dbReference>
<evidence type="ECO:0008006" key="3">
    <source>
        <dbReference type="Google" id="ProtNLM"/>
    </source>
</evidence>
<accession>A0ABT0ULZ7</accession>
<sequence length="67" mass="7221">MSPEELFPEVSPDPAAYCCDCGRITRAPITVRYVLSSSGPGTILYACPGCFPRLDCGPTPEDVIRKT</sequence>
<keyword evidence="2" id="KW-1185">Reference proteome</keyword>
<reference evidence="1" key="1">
    <citation type="submission" date="2022-06" db="EMBL/GenBank/DDBJ databases">
        <title>Genome public.</title>
        <authorList>
            <person name="Sun Q."/>
        </authorList>
    </citation>
    <scope>NUCLEOTIDE SEQUENCE</scope>
    <source>
        <strain evidence="1">CWNU-1</strain>
    </source>
</reference>
<dbReference type="RefSeq" id="WP_250919678.1">
    <property type="nucleotide sequence ID" value="NZ_JAMQAW010000010.1"/>
</dbReference>
<evidence type="ECO:0000313" key="1">
    <source>
        <dbReference type="EMBL" id="MCM2389356.1"/>
    </source>
</evidence>
<proteinExistence type="predicted"/>
<gene>
    <name evidence="1" type="ORF">NBG84_13800</name>
</gene>
<organism evidence="1 2">
    <name type="scientific">Streptomyces albipurpureus</name>
    <dbReference type="NCBI Taxonomy" id="2897419"/>
    <lineage>
        <taxon>Bacteria</taxon>
        <taxon>Bacillati</taxon>
        <taxon>Actinomycetota</taxon>
        <taxon>Actinomycetes</taxon>
        <taxon>Kitasatosporales</taxon>
        <taxon>Streptomycetaceae</taxon>
        <taxon>Streptomyces</taxon>
    </lineage>
</organism>
<dbReference type="EMBL" id="JAMQAW010000010">
    <property type="protein sequence ID" value="MCM2389356.1"/>
    <property type="molecule type" value="Genomic_DNA"/>
</dbReference>
<name>A0ABT0ULZ7_9ACTN</name>